<gene>
    <name evidence="2" type="ORF">RT761_02672</name>
</gene>
<dbReference type="AlphaFoldDB" id="A0A7T1AP22"/>
<dbReference type="Pfam" id="PF22483">
    <property type="entry name" value="Mu-transpos_C_2"/>
    <property type="match status" value="1"/>
</dbReference>
<proteinExistence type="predicted"/>
<evidence type="ECO:0000313" key="2">
    <source>
        <dbReference type="EMBL" id="QPM69439.1"/>
    </source>
</evidence>
<dbReference type="KEGG" id="alam:RT761_02672"/>
<accession>A0A7T1AP22</accession>
<dbReference type="Proteomes" id="UP000594463">
    <property type="component" value="Chromosome"/>
</dbReference>
<dbReference type="PANTHER" id="PTHR35004">
    <property type="entry name" value="TRANSPOSASE RV3428C-RELATED"/>
    <property type="match status" value="1"/>
</dbReference>
<sequence length="184" mass="21348">MRKPKDKAKVENGVLLVERWILARFRHHSFFHLAELNQKVSELRDQLNSRPFQKISGNRKERFLQFEQRTLHPLPPTPYEFLQMVVATVPSDYHVRVDGHYYSVPHSLVGRRVDIRVSPQTCEILAGGSRVASHERRFDEGGMSTISTHRPHAHQAYVSWTLKSPLGICRIYWPGNSLLFTGYC</sequence>
<reference evidence="2 3" key="1">
    <citation type="journal article" date="2021" name="Nat. Commun.">
        <title>Isolation of a member of the candidate phylum Atribacteria reveals a unique cell membrane structure.</title>
        <authorList>
            <person name="Taiki K."/>
            <person name="Nobu M.K."/>
            <person name="Kusada H."/>
            <person name="Meng X.-Y."/>
            <person name="Hosoki N."/>
            <person name="Uematsu K."/>
            <person name="Yoshioka H."/>
            <person name="Kamagata Y."/>
            <person name="Tamaki H."/>
        </authorList>
    </citation>
    <scope>NUCLEOTIDE SEQUENCE [LARGE SCALE GENOMIC DNA]</scope>
    <source>
        <strain evidence="2 3">RT761</strain>
    </source>
</reference>
<dbReference type="InterPro" id="IPR054353">
    <property type="entry name" value="IstA-like_C"/>
</dbReference>
<keyword evidence="3" id="KW-1185">Reference proteome</keyword>
<organism evidence="2 3">
    <name type="scientific">Atribacter laminatus</name>
    <dbReference type="NCBI Taxonomy" id="2847778"/>
    <lineage>
        <taxon>Bacteria</taxon>
        <taxon>Pseudomonadati</taxon>
        <taxon>Atribacterota</taxon>
        <taxon>Atribacteria</taxon>
        <taxon>Atribacterales</taxon>
        <taxon>Atribacteraceae</taxon>
        <taxon>Atribacter</taxon>
    </lineage>
</organism>
<evidence type="ECO:0000259" key="1">
    <source>
        <dbReference type="Pfam" id="PF22483"/>
    </source>
</evidence>
<name>A0A7T1AP22_ATRLM</name>
<protein>
    <recommendedName>
        <fullName evidence="1">Transposase for insertion sequence element IS21-like C-terminal domain-containing protein</fullName>
    </recommendedName>
</protein>
<dbReference type="PANTHER" id="PTHR35004:SF8">
    <property type="entry name" value="TRANSPOSASE RV3428C-RELATED"/>
    <property type="match status" value="1"/>
</dbReference>
<feature type="domain" description="Transposase for insertion sequence element IS21-like C-terminal" evidence="1">
    <location>
        <begin position="74"/>
        <end position="144"/>
    </location>
</feature>
<evidence type="ECO:0000313" key="3">
    <source>
        <dbReference type="Proteomes" id="UP000594463"/>
    </source>
</evidence>
<dbReference type="EMBL" id="CP065383">
    <property type="protein sequence ID" value="QPM69439.1"/>
    <property type="molecule type" value="Genomic_DNA"/>
</dbReference>